<sequence>MARVSHLGYLGDRTGKKPNIFPAKILVAAIALLVFTAGAVLFGQLTGIGTVRVDSGAPVAVRDIVILRTAEDEVIVRDAAAGSEIARYETEKGGFVRGSLRAFARMRQVANVPLDAPYRLIRWESGQVSLSDTATGERIYLEAFGRDNAAAFAVLLERREGGKP</sequence>
<name>A0A420WI11_9PROT</name>
<dbReference type="AlphaFoldDB" id="A0A420WI11"/>
<keyword evidence="1" id="KW-0812">Transmembrane</keyword>
<gene>
    <name evidence="2" type="ORF">BCL74_2588</name>
</gene>
<evidence type="ECO:0000313" key="3">
    <source>
        <dbReference type="Proteomes" id="UP000277424"/>
    </source>
</evidence>
<evidence type="ECO:0000256" key="1">
    <source>
        <dbReference type="SAM" id="Phobius"/>
    </source>
</evidence>
<keyword evidence="1" id="KW-0472">Membrane</keyword>
<protein>
    <submittedName>
        <fullName evidence="2">Putative photosynthetic complex assembly protein</fullName>
    </submittedName>
</protein>
<proteinExistence type="predicted"/>
<evidence type="ECO:0000313" key="2">
    <source>
        <dbReference type="EMBL" id="RKQ70638.1"/>
    </source>
</evidence>
<organism evidence="2 3">
    <name type="scientific">Oceanibaculum indicum</name>
    <dbReference type="NCBI Taxonomy" id="526216"/>
    <lineage>
        <taxon>Bacteria</taxon>
        <taxon>Pseudomonadati</taxon>
        <taxon>Pseudomonadota</taxon>
        <taxon>Alphaproteobacteria</taxon>
        <taxon>Rhodospirillales</taxon>
        <taxon>Oceanibaculaceae</taxon>
        <taxon>Oceanibaculum</taxon>
    </lineage>
</organism>
<dbReference type="InterPro" id="IPR017495">
    <property type="entry name" value="PuhC"/>
</dbReference>
<dbReference type="EMBL" id="RBIG01000002">
    <property type="protein sequence ID" value="RKQ70638.1"/>
    <property type="molecule type" value="Genomic_DNA"/>
</dbReference>
<accession>A0A420WI11</accession>
<feature type="transmembrane region" description="Helical" evidence="1">
    <location>
        <begin position="20"/>
        <end position="42"/>
    </location>
</feature>
<dbReference type="NCBIfam" id="TIGR03054">
    <property type="entry name" value="photo_alph_chp1"/>
    <property type="match status" value="1"/>
</dbReference>
<dbReference type="OrthoDB" id="7848123at2"/>
<dbReference type="Proteomes" id="UP000277424">
    <property type="component" value="Unassembled WGS sequence"/>
</dbReference>
<comment type="caution">
    <text evidence="2">The sequence shown here is derived from an EMBL/GenBank/DDBJ whole genome shotgun (WGS) entry which is preliminary data.</text>
</comment>
<keyword evidence="1" id="KW-1133">Transmembrane helix</keyword>
<reference evidence="2 3" key="1">
    <citation type="submission" date="2018-10" db="EMBL/GenBank/DDBJ databases">
        <title>Comparative analysis of microorganisms from saline springs in Andes Mountain Range, Colombia.</title>
        <authorList>
            <person name="Rubin E."/>
        </authorList>
    </citation>
    <scope>NUCLEOTIDE SEQUENCE [LARGE SCALE GENOMIC DNA]</scope>
    <source>
        <strain evidence="2 3">USBA 36</strain>
    </source>
</reference>
<dbReference type="RefSeq" id="WP_121220544.1">
    <property type="nucleotide sequence ID" value="NZ_RBIG01000002.1"/>
</dbReference>